<evidence type="ECO:0000313" key="5">
    <source>
        <dbReference type="Proteomes" id="UP000241769"/>
    </source>
</evidence>
<dbReference type="InterPro" id="IPR008011">
    <property type="entry name" value="Complex1_LYR_dom"/>
</dbReference>
<dbReference type="InParanoid" id="A0A2P6N5S8"/>
<protein>
    <recommendedName>
        <fullName evidence="2">Complex 1 LYR protein domain-containing protein</fullName>
    </recommendedName>
</protein>
<name>A0A2P6N5S8_9EUKA</name>
<evidence type="ECO:0000313" key="3">
    <source>
        <dbReference type="EMBL" id="PRP77751.1"/>
    </source>
</evidence>
<dbReference type="Pfam" id="PF05347">
    <property type="entry name" value="Complex1_LYR"/>
    <property type="match status" value="1"/>
</dbReference>
<reference evidence="4 5" key="1">
    <citation type="journal article" date="2018" name="Genome Biol. Evol.">
        <title>Multiple Roots of Fruiting Body Formation in Amoebozoa.</title>
        <authorList>
            <person name="Hillmann F."/>
            <person name="Forbes G."/>
            <person name="Novohradska S."/>
            <person name="Ferling I."/>
            <person name="Riege K."/>
            <person name="Groth M."/>
            <person name="Westermann M."/>
            <person name="Marz M."/>
            <person name="Spaller T."/>
            <person name="Winckler T."/>
            <person name="Schaap P."/>
            <person name="Glockner G."/>
        </authorList>
    </citation>
    <scope>NUCLEOTIDE SEQUENCE [LARGE SCALE GENOMIC DNA]</scope>
    <source>
        <strain evidence="4 5">Jena</strain>
    </source>
</reference>
<keyword evidence="5" id="KW-1185">Reference proteome</keyword>
<sequence length="75" mass="8709">MSAPLHLYRYIQRQIRLLPDSAMRGYYQRHCREHFVSGRTETDPGTIKLMIEKGYKDILQSLSNSFTNVEGGSMD</sequence>
<proteinExistence type="inferred from homology"/>
<feature type="domain" description="Complex 1 LYR protein" evidence="2">
    <location>
        <begin position="3"/>
        <end position="57"/>
    </location>
</feature>
<organism evidence="4 5">
    <name type="scientific">Planoprotostelium fungivorum</name>
    <dbReference type="NCBI Taxonomy" id="1890364"/>
    <lineage>
        <taxon>Eukaryota</taxon>
        <taxon>Amoebozoa</taxon>
        <taxon>Evosea</taxon>
        <taxon>Variosea</taxon>
        <taxon>Cavosteliida</taxon>
        <taxon>Cavosteliaceae</taxon>
        <taxon>Planoprotostelium</taxon>
    </lineage>
</organism>
<dbReference type="CDD" id="cd20269">
    <property type="entry name" value="Complex1_LYR_LYRM9"/>
    <property type="match status" value="1"/>
</dbReference>
<dbReference type="Proteomes" id="UP000241769">
    <property type="component" value="Unassembled WGS sequence"/>
</dbReference>
<dbReference type="EMBL" id="MDYQ01000255">
    <property type="protein sequence ID" value="PRP77751.1"/>
    <property type="molecule type" value="Genomic_DNA"/>
</dbReference>
<evidence type="ECO:0000313" key="4">
    <source>
        <dbReference type="EMBL" id="PRP79294.1"/>
    </source>
</evidence>
<dbReference type="InterPro" id="IPR045291">
    <property type="entry name" value="Complex1_LYR_LYRM9"/>
</dbReference>
<gene>
    <name evidence="4" type="ORF">PROFUN_12435</name>
    <name evidence="3" type="ORF">PROFUN_14112</name>
</gene>
<dbReference type="EMBL" id="MDYQ01000189">
    <property type="protein sequence ID" value="PRP79294.1"/>
    <property type="molecule type" value="Genomic_DNA"/>
</dbReference>
<dbReference type="AlphaFoldDB" id="A0A2P6N5S8"/>
<evidence type="ECO:0000256" key="1">
    <source>
        <dbReference type="ARBA" id="ARBA00025757"/>
    </source>
</evidence>
<comment type="caution">
    <text evidence="4">The sequence shown here is derived from an EMBL/GenBank/DDBJ whole genome shotgun (WGS) entry which is preliminary data.</text>
</comment>
<accession>A0A2P6N5S8</accession>
<comment type="similarity">
    <text evidence="1">Belongs to the complex I LYR family. LYRM9 subfamily.</text>
</comment>
<evidence type="ECO:0000259" key="2">
    <source>
        <dbReference type="Pfam" id="PF05347"/>
    </source>
</evidence>